<evidence type="ECO:0000313" key="7">
    <source>
        <dbReference type="EMBL" id="MRG84724.1"/>
    </source>
</evidence>
<evidence type="ECO:0000259" key="6">
    <source>
        <dbReference type="Pfam" id="PF21715"/>
    </source>
</evidence>
<dbReference type="SUPFAM" id="SSF100950">
    <property type="entry name" value="NagB/RpiA/CoA transferase-like"/>
    <property type="match status" value="1"/>
</dbReference>
<protein>
    <submittedName>
        <fullName evidence="7">Uncharacterized protein</fullName>
    </submittedName>
</protein>
<dbReference type="GO" id="GO:0030246">
    <property type="term" value="F:carbohydrate binding"/>
    <property type="evidence" value="ECO:0007669"/>
    <property type="project" value="InterPro"/>
</dbReference>
<dbReference type="InterPro" id="IPR048715">
    <property type="entry name" value="CggR_N"/>
</dbReference>
<dbReference type="SUPFAM" id="SSF46785">
    <property type="entry name" value="Winged helix' DNA-binding domain"/>
    <property type="match status" value="1"/>
</dbReference>
<feature type="domain" description="CggR N-terminal DNA binding" evidence="6">
    <location>
        <begin position="18"/>
        <end position="88"/>
    </location>
</feature>
<evidence type="ECO:0000256" key="1">
    <source>
        <dbReference type="ARBA" id="ARBA00010466"/>
    </source>
</evidence>
<organism evidence="7 8">
    <name type="scientific">Salinibacillus xinjiangensis</name>
    <dbReference type="NCBI Taxonomy" id="1229268"/>
    <lineage>
        <taxon>Bacteria</taxon>
        <taxon>Bacillati</taxon>
        <taxon>Bacillota</taxon>
        <taxon>Bacilli</taxon>
        <taxon>Bacillales</taxon>
        <taxon>Bacillaceae</taxon>
        <taxon>Salinibacillus</taxon>
    </lineage>
</organism>
<evidence type="ECO:0000256" key="2">
    <source>
        <dbReference type="ARBA" id="ARBA00023015"/>
    </source>
</evidence>
<name>A0A6G1X1B1_9BACI</name>
<dbReference type="InterPro" id="IPR051054">
    <property type="entry name" value="SorC_transcr_regulators"/>
</dbReference>
<dbReference type="PANTHER" id="PTHR34294:SF5">
    <property type="entry name" value="CENTRAL GLYCOLYTIC GENES REGULATOR"/>
    <property type="match status" value="1"/>
</dbReference>
<dbReference type="Proteomes" id="UP000480185">
    <property type="component" value="Unassembled WGS sequence"/>
</dbReference>
<accession>A0A6G1X1B1</accession>
<keyword evidence="8" id="KW-1185">Reference proteome</keyword>
<keyword evidence="3" id="KW-0238">DNA-binding</keyword>
<sequence length="341" mass="38325">MQHFIALQQKVFPEVMEIIERRTQLLKTIQLLQPIGRRTLAEQVKQPERLVRSEIEFFQKQQFVDITTKGIYMTTEGQEVVLQLEQYMKEITGLEKIEQQLKEKFNLQKVIVVPGNSDEERRVKQELGKACVSFLKKVVQDHMVIAVTGGSTMSLVAETMTPLNKKDCLFVPSRGGLGEQVENQANTICAEIAKKANGEYRLLYVPDPISEKAYQSIIEEPAVQEISNYIQNADIVLHGIGDAVTMAKRRKTPDEQIQKIKESNGVGEAFGYYFDKQGQIVHKVRTVGLQMEDLKNMEHVIAVAGGASKADAMESYFKNGQSNVLITDEAAARLLTASYSA</sequence>
<dbReference type="EMBL" id="WJNH01000001">
    <property type="protein sequence ID" value="MRG84724.1"/>
    <property type="molecule type" value="Genomic_DNA"/>
</dbReference>
<evidence type="ECO:0000256" key="3">
    <source>
        <dbReference type="ARBA" id="ARBA00023125"/>
    </source>
</evidence>
<dbReference type="InterPro" id="IPR007324">
    <property type="entry name" value="Sugar-bd_dom_put"/>
</dbReference>
<feature type="domain" description="Sugar-binding" evidence="5">
    <location>
        <begin position="90"/>
        <end position="335"/>
    </location>
</feature>
<dbReference type="Pfam" id="PF04198">
    <property type="entry name" value="Sugar-bind"/>
    <property type="match status" value="1"/>
</dbReference>
<comment type="caution">
    <text evidence="7">The sequence shown here is derived from an EMBL/GenBank/DDBJ whole genome shotgun (WGS) entry which is preliminary data.</text>
</comment>
<reference evidence="7 8" key="1">
    <citation type="submission" date="2019-11" db="EMBL/GenBank/DDBJ databases">
        <authorList>
            <person name="Li J."/>
        </authorList>
    </citation>
    <scope>NUCLEOTIDE SEQUENCE [LARGE SCALE GENOMIC DNA]</scope>
    <source>
        <strain evidence="7 8">J4</strain>
    </source>
</reference>
<proteinExistence type="inferred from homology"/>
<dbReference type="Pfam" id="PF21715">
    <property type="entry name" value="CggR_N"/>
    <property type="match status" value="1"/>
</dbReference>
<keyword evidence="4" id="KW-0804">Transcription</keyword>
<dbReference type="PANTHER" id="PTHR34294">
    <property type="entry name" value="TRANSCRIPTIONAL REGULATOR-RELATED"/>
    <property type="match status" value="1"/>
</dbReference>
<evidence type="ECO:0000256" key="4">
    <source>
        <dbReference type="ARBA" id="ARBA00023163"/>
    </source>
</evidence>
<dbReference type="RefSeq" id="WP_153726710.1">
    <property type="nucleotide sequence ID" value="NZ_WJNH01000001.1"/>
</dbReference>
<dbReference type="Gene3D" id="3.40.50.1360">
    <property type="match status" value="1"/>
</dbReference>
<dbReference type="InterPro" id="IPR037171">
    <property type="entry name" value="NagB/RpiA_transferase-like"/>
</dbReference>
<comment type="similarity">
    <text evidence="1">Belongs to the SorC transcriptional regulatory family.</text>
</comment>
<dbReference type="InterPro" id="IPR036390">
    <property type="entry name" value="WH_DNA-bd_sf"/>
</dbReference>
<dbReference type="GO" id="GO:0003677">
    <property type="term" value="F:DNA binding"/>
    <property type="evidence" value="ECO:0007669"/>
    <property type="project" value="UniProtKB-KW"/>
</dbReference>
<dbReference type="AlphaFoldDB" id="A0A6G1X1B1"/>
<dbReference type="InterPro" id="IPR036388">
    <property type="entry name" value="WH-like_DNA-bd_sf"/>
</dbReference>
<evidence type="ECO:0000259" key="5">
    <source>
        <dbReference type="Pfam" id="PF04198"/>
    </source>
</evidence>
<dbReference type="OrthoDB" id="9793820at2"/>
<keyword evidence="2" id="KW-0805">Transcription regulation</keyword>
<dbReference type="Gene3D" id="1.10.10.10">
    <property type="entry name" value="Winged helix-like DNA-binding domain superfamily/Winged helix DNA-binding domain"/>
    <property type="match status" value="1"/>
</dbReference>
<evidence type="ECO:0000313" key="8">
    <source>
        <dbReference type="Proteomes" id="UP000480185"/>
    </source>
</evidence>
<gene>
    <name evidence="7" type="ORF">GH754_00110</name>
</gene>